<proteinExistence type="predicted"/>
<keyword evidence="3" id="KW-1185">Reference proteome</keyword>
<comment type="caution">
    <text evidence="2">The sequence shown here is derived from an EMBL/GenBank/DDBJ whole genome shotgun (WGS) entry which is preliminary data.</text>
</comment>
<evidence type="ECO:0000313" key="3">
    <source>
        <dbReference type="Proteomes" id="UP000824540"/>
    </source>
</evidence>
<sequence>MQTLRPAGRNFCLWFTVVRQVQPDTEWVSGADTHPNAKCQSRSTWKRGRRHFLHYSTAEPMCYRYWCKSKNMRHDNFLTGRSKVKVVQWGLHLTQKFVRYDTAPMDTKPKIKPRRMSLSHAAQQDPGQAEDGTRIAPLEPVQLNPRHFKYRFVQGDRMFLTVQQGSLEKQQSNRATETAIVAGQILEKCLFLTGGPTVSGMYPGDRDTESTIVWELSNQAPA</sequence>
<evidence type="ECO:0000313" key="2">
    <source>
        <dbReference type="EMBL" id="KAG9334714.1"/>
    </source>
</evidence>
<accession>A0A8T2N3T2</accession>
<feature type="region of interest" description="Disordered" evidence="1">
    <location>
        <begin position="105"/>
        <end position="131"/>
    </location>
</feature>
<protein>
    <submittedName>
        <fullName evidence="2">Uncharacterized protein</fullName>
    </submittedName>
</protein>
<evidence type="ECO:0000256" key="1">
    <source>
        <dbReference type="SAM" id="MobiDB-lite"/>
    </source>
</evidence>
<organism evidence="2 3">
    <name type="scientific">Albula glossodonta</name>
    <name type="common">roundjaw bonefish</name>
    <dbReference type="NCBI Taxonomy" id="121402"/>
    <lineage>
        <taxon>Eukaryota</taxon>
        <taxon>Metazoa</taxon>
        <taxon>Chordata</taxon>
        <taxon>Craniata</taxon>
        <taxon>Vertebrata</taxon>
        <taxon>Euteleostomi</taxon>
        <taxon>Actinopterygii</taxon>
        <taxon>Neopterygii</taxon>
        <taxon>Teleostei</taxon>
        <taxon>Albuliformes</taxon>
        <taxon>Albulidae</taxon>
        <taxon>Albula</taxon>
    </lineage>
</organism>
<dbReference type="Proteomes" id="UP000824540">
    <property type="component" value="Unassembled WGS sequence"/>
</dbReference>
<gene>
    <name evidence="2" type="ORF">JZ751_007249</name>
</gene>
<dbReference type="AlphaFoldDB" id="A0A8T2N3T2"/>
<name>A0A8T2N3T2_9TELE</name>
<reference evidence="2" key="1">
    <citation type="thesis" date="2021" institute="BYU ScholarsArchive" country="Provo, UT, USA">
        <title>Applications of and Algorithms for Genome Assembly and Genomic Analyses with an Emphasis on Marine Teleosts.</title>
        <authorList>
            <person name="Pickett B.D."/>
        </authorList>
    </citation>
    <scope>NUCLEOTIDE SEQUENCE</scope>
    <source>
        <strain evidence="2">HI-2016</strain>
    </source>
</reference>
<dbReference type="EMBL" id="JAFBMS010000141">
    <property type="protein sequence ID" value="KAG9334714.1"/>
    <property type="molecule type" value="Genomic_DNA"/>
</dbReference>